<organism evidence="1">
    <name type="scientific">Anguilla anguilla</name>
    <name type="common">European freshwater eel</name>
    <name type="synonym">Muraena anguilla</name>
    <dbReference type="NCBI Taxonomy" id="7936"/>
    <lineage>
        <taxon>Eukaryota</taxon>
        <taxon>Metazoa</taxon>
        <taxon>Chordata</taxon>
        <taxon>Craniata</taxon>
        <taxon>Vertebrata</taxon>
        <taxon>Euteleostomi</taxon>
        <taxon>Actinopterygii</taxon>
        <taxon>Neopterygii</taxon>
        <taxon>Teleostei</taxon>
        <taxon>Anguilliformes</taxon>
        <taxon>Anguillidae</taxon>
        <taxon>Anguilla</taxon>
    </lineage>
</organism>
<name>A0A0E9TJ57_ANGAN</name>
<accession>A0A0E9TJ57</accession>
<protein>
    <submittedName>
        <fullName evidence="1">Uncharacterized protein</fullName>
    </submittedName>
</protein>
<sequence length="38" mass="4405">MSRLGFIFLLILLTLPLIVALALLRLPYVTIPFDFPRF</sequence>
<dbReference type="AlphaFoldDB" id="A0A0E9TJ57"/>
<dbReference type="EMBL" id="GBXM01055657">
    <property type="protein sequence ID" value="JAH52920.1"/>
    <property type="molecule type" value="Transcribed_RNA"/>
</dbReference>
<proteinExistence type="predicted"/>
<reference evidence="1" key="1">
    <citation type="submission" date="2014-11" db="EMBL/GenBank/DDBJ databases">
        <authorList>
            <person name="Amaro Gonzalez C."/>
        </authorList>
    </citation>
    <scope>NUCLEOTIDE SEQUENCE</scope>
</reference>
<evidence type="ECO:0000313" key="1">
    <source>
        <dbReference type="EMBL" id="JAH52920.1"/>
    </source>
</evidence>
<reference evidence="1" key="2">
    <citation type="journal article" date="2015" name="Fish Shellfish Immunol.">
        <title>Early steps in the European eel (Anguilla anguilla)-Vibrio vulnificus interaction in the gills: Role of the RtxA13 toxin.</title>
        <authorList>
            <person name="Callol A."/>
            <person name="Pajuelo D."/>
            <person name="Ebbesson L."/>
            <person name="Teles M."/>
            <person name="MacKenzie S."/>
            <person name="Amaro C."/>
        </authorList>
    </citation>
    <scope>NUCLEOTIDE SEQUENCE</scope>
</reference>